<feature type="DNA-binding region" description="H-T-H motif" evidence="2">
    <location>
        <begin position="42"/>
        <end position="61"/>
    </location>
</feature>
<comment type="caution">
    <text evidence="4">The sequence shown here is derived from an EMBL/GenBank/DDBJ whole genome shotgun (WGS) entry which is preliminary data.</text>
</comment>
<gene>
    <name evidence="4" type="ORF">GFD30_02885</name>
</gene>
<dbReference type="PANTHER" id="PTHR30055:SF209">
    <property type="entry name" value="POSSIBLE TRANSCRIPTIONAL REGULATORY PROTEIN (PROBABLY TETR-FAMILY)"/>
    <property type="match status" value="1"/>
</dbReference>
<evidence type="ECO:0000256" key="1">
    <source>
        <dbReference type="ARBA" id="ARBA00023125"/>
    </source>
</evidence>
<proteinExistence type="predicted"/>
<name>A0A6L5G4I3_9ACTN</name>
<dbReference type="PRINTS" id="PR00455">
    <property type="entry name" value="HTHTETR"/>
</dbReference>
<protein>
    <submittedName>
        <fullName evidence="4">TetR family transcriptional regulator</fullName>
    </submittedName>
</protein>
<evidence type="ECO:0000313" key="5">
    <source>
        <dbReference type="Proteomes" id="UP000477750"/>
    </source>
</evidence>
<dbReference type="InterPro" id="IPR001647">
    <property type="entry name" value="HTH_TetR"/>
</dbReference>
<evidence type="ECO:0000259" key="3">
    <source>
        <dbReference type="PROSITE" id="PS50977"/>
    </source>
</evidence>
<dbReference type="SUPFAM" id="SSF46689">
    <property type="entry name" value="Homeodomain-like"/>
    <property type="match status" value="1"/>
</dbReference>
<dbReference type="Gene3D" id="1.10.357.10">
    <property type="entry name" value="Tetracycline Repressor, domain 2"/>
    <property type="match status" value="1"/>
</dbReference>
<dbReference type="InterPro" id="IPR050109">
    <property type="entry name" value="HTH-type_TetR-like_transc_reg"/>
</dbReference>
<evidence type="ECO:0000313" key="4">
    <source>
        <dbReference type="EMBL" id="MQM24532.1"/>
    </source>
</evidence>
<dbReference type="GO" id="GO:0003700">
    <property type="term" value="F:DNA-binding transcription factor activity"/>
    <property type="evidence" value="ECO:0007669"/>
    <property type="project" value="TreeGrafter"/>
</dbReference>
<dbReference type="InterPro" id="IPR009057">
    <property type="entry name" value="Homeodomain-like_sf"/>
</dbReference>
<accession>A0A6L5G4I3</accession>
<dbReference type="Pfam" id="PF00440">
    <property type="entry name" value="TetR_N"/>
    <property type="match status" value="1"/>
</dbReference>
<keyword evidence="5" id="KW-1185">Reference proteome</keyword>
<dbReference type="RefSeq" id="WP_322632886.1">
    <property type="nucleotide sequence ID" value="NZ_WIAO01000002.1"/>
</dbReference>
<dbReference type="EMBL" id="WIAO01000002">
    <property type="protein sequence ID" value="MQM24532.1"/>
    <property type="molecule type" value="Genomic_DNA"/>
</dbReference>
<dbReference type="PANTHER" id="PTHR30055">
    <property type="entry name" value="HTH-TYPE TRANSCRIPTIONAL REGULATOR RUTR"/>
    <property type="match status" value="1"/>
</dbReference>
<dbReference type="AlphaFoldDB" id="A0A6L5G4I3"/>
<dbReference type="PROSITE" id="PS50977">
    <property type="entry name" value="HTH_TETR_2"/>
    <property type="match status" value="1"/>
</dbReference>
<reference evidence="4 5" key="1">
    <citation type="submission" date="2019-10" db="EMBL/GenBank/DDBJ databases">
        <title>Glycomyces albidus sp. nov., a novel actinomycete isolated from rhizosphere soil of wheat (Triticum aestivum L.).</title>
        <authorList>
            <person name="Qian L."/>
        </authorList>
    </citation>
    <scope>NUCLEOTIDE SEQUENCE [LARGE SCALE GENOMIC DNA]</scope>
    <source>
        <strain evidence="4 5">NEAU-7082</strain>
    </source>
</reference>
<organism evidence="4 5">
    <name type="scientific">Glycomyces albidus</name>
    <dbReference type="NCBI Taxonomy" id="2656774"/>
    <lineage>
        <taxon>Bacteria</taxon>
        <taxon>Bacillati</taxon>
        <taxon>Actinomycetota</taxon>
        <taxon>Actinomycetes</taxon>
        <taxon>Glycomycetales</taxon>
        <taxon>Glycomycetaceae</taxon>
        <taxon>Glycomyces</taxon>
    </lineage>
</organism>
<dbReference type="GO" id="GO:0000976">
    <property type="term" value="F:transcription cis-regulatory region binding"/>
    <property type="evidence" value="ECO:0007669"/>
    <property type="project" value="TreeGrafter"/>
</dbReference>
<evidence type="ECO:0000256" key="2">
    <source>
        <dbReference type="PROSITE-ProRule" id="PRU00335"/>
    </source>
</evidence>
<feature type="domain" description="HTH tetR-type" evidence="3">
    <location>
        <begin position="19"/>
        <end position="79"/>
    </location>
</feature>
<dbReference type="Proteomes" id="UP000477750">
    <property type="component" value="Unassembled WGS sequence"/>
</dbReference>
<keyword evidence="1 2" id="KW-0238">DNA-binding</keyword>
<sequence>MDRPVVPLGRPRAERADAKRNRLRLLAVAREMIAEGGVGSVTMDALAERAGLGKGTVFRRFGTRAGIFKALLEEEAHRFQEQVLNGPPPLGPGARAEARLVAYGRARIDFLIDNLDVARAATDRGFVAGPPAAVDMTLTHFRVLLREAGLGLRDPEILAVQLAAALEGPLLGYQAQGAGLPAPEAGPRLADGWRDLVERLFRGEPN</sequence>